<dbReference type="SUPFAM" id="SSF46785">
    <property type="entry name" value="Winged helix' DNA-binding domain"/>
    <property type="match status" value="1"/>
</dbReference>
<dbReference type="GO" id="GO:0006950">
    <property type="term" value="P:response to stress"/>
    <property type="evidence" value="ECO:0007669"/>
    <property type="project" value="TreeGrafter"/>
</dbReference>
<dbReference type="PRINTS" id="PR00598">
    <property type="entry name" value="HTHMARR"/>
</dbReference>
<keyword evidence="2" id="KW-0238">DNA-binding</keyword>
<dbReference type="InterPro" id="IPR023187">
    <property type="entry name" value="Tscrpt_reg_MarR-type_CS"/>
</dbReference>
<feature type="domain" description="HTH marR-type" evidence="4">
    <location>
        <begin position="29"/>
        <end position="166"/>
    </location>
</feature>
<keyword evidence="1" id="KW-0805">Transcription regulation</keyword>
<dbReference type="GO" id="GO:0003700">
    <property type="term" value="F:DNA-binding transcription factor activity"/>
    <property type="evidence" value="ECO:0007669"/>
    <property type="project" value="InterPro"/>
</dbReference>
<dbReference type="RefSeq" id="WP_144229138.1">
    <property type="nucleotide sequence ID" value="NZ_CBCRVV010000002.1"/>
</dbReference>
<dbReference type="Pfam" id="PF01047">
    <property type="entry name" value="MarR"/>
    <property type="match status" value="1"/>
</dbReference>
<dbReference type="PROSITE" id="PS50995">
    <property type="entry name" value="HTH_MARR_2"/>
    <property type="match status" value="1"/>
</dbReference>
<gene>
    <name evidence="5" type="ORF">FPL22_05670</name>
</gene>
<dbReference type="InterPro" id="IPR039422">
    <property type="entry name" value="MarR/SlyA-like"/>
</dbReference>
<protein>
    <submittedName>
        <fullName evidence="5">MarR family transcriptional regulator</fullName>
    </submittedName>
</protein>
<dbReference type="OrthoDB" id="162531at2"/>
<keyword evidence="6" id="KW-1185">Reference proteome</keyword>
<keyword evidence="3" id="KW-0804">Transcription</keyword>
<evidence type="ECO:0000313" key="6">
    <source>
        <dbReference type="Proteomes" id="UP000315648"/>
    </source>
</evidence>
<evidence type="ECO:0000256" key="3">
    <source>
        <dbReference type="ARBA" id="ARBA00023163"/>
    </source>
</evidence>
<name>A0A556QQ77_9BACT</name>
<proteinExistence type="predicted"/>
<dbReference type="InterPro" id="IPR000835">
    <property type="entry name" value="HTH_MarR-typ"/>
</dbReference>
<dbReference type="PROSITE" id="PS01117">
    <property type="entry name" value="HTH_MARR_1"/>
    <property type="match status" value="1"/>
</dbReference>
<evidence type="ECO:0000256" key="2">
    <source>
        <dbReference type="ARBA" id="ARBA00023125"/>
    </source>
</evidence>
<dbReference type="AlphaFoldDB" id="A0A556QQ77"/>
<dbReference type="GO" id="GO:0003677">
    <property type="term" value="F:DNA binding"/>
    <property type="evidence" value="ECO:0007669"/>
    <property type="project" value="UniProtKB-KW"/>
</dbReference>
<accession>A0A556QQ77</accession>
<sequence length="190" mass="21165">MQRLVLKELPRYECLVEASKQFPDLEPAACEAFMHMVRASEDVMRVMNTHFASHNITHGRFLVMMLLMDKGGDCPRASTPAELADFASVSRATITGLLDTLERDGFVRREPDPADRRQMSVHLTLKGQAFMHGIIPEHFRLITQIMGSLSHNEQQTLSRLLTKVSMQVATLSASGADIFTKVEQPAAAQA</sequence>
<organism evidence="5 6">
    <name type="scientific">Rariglobus hedericola</name>
    <dbReference type="NCBI Taxonomy" id="2597822"/>
    <lineage>
        <taxon>Bacteria</taxon>
        <taxon>Pseudomonadati</taxon>
        <taxon>Verrucomicrobiota</taxon>
        <taxon>Opitutia</taxon>
        <taxon>Opitutales</taxon>
        <taxon>Opitutaceae</taxon>
        <taxon>Rariglobus</taxon>
    </lineage>
</organism>
<dbReference type="Gene3D" id="1.10.10.10">
    <property type="entry name" value="Winged helix-like DNA-binding domain superfamily/Winged helix DNA-binding domain"/>
    <property type="match status" value="1"/>
</dbReference>
<dbReference type="EMBL" id="VMBG01000001">
    <property type="protein sequence ID" value="TSJ78797.1"/>
    <property type="molecule type" value="Genomic_DNA"/>
</dbReference>
<comment type="caution">
    <text evidence="5">The sequence shown here is derived from an EMBL/GenBank/DDBJ whole genome shotgun (WGS) entry which is preliminary data.</text>
</comment>
<dbReference type="InterPro" id="IPR036388">
    <property type="entry name" value="WH-like_DNA-bd_sf"/>
</dbReference>
<evidence type="ECO:0000259" key="4">
    <source>
        <dbReference type="PROSITE" id="PS50995"/>
    </source>
</evidence>
<evidence type="ECO:0000313" key="5">
    <source>
        <dbReference type="EMBL" id="TSJ78797.1"/>
    </source>
</evidence>
<dbReference type="SMART" id="SM00347">
    <property type="entry name" value="HTH_MARR"/>
    <property type="match status" value="1"/>
</dbReference>
<dbReference type="PANTHER" id="PTHR33164">
    <property type="entry name" value="TRANSCRIPTIONAL REGULATOR, MARR FAMILY"/>
    <property type="match status" value="1"/>
</dbReference>
<dbReference type="InterPro" id="IPR036390">
    <property type="entry name" value="WH_DNA-bd_sf"/>
</dbReference>
<dbReference type="Proteomes" id="UP000315648">
    <property type="component" value="Unassembled WGS sequence"/>
</dbReference>
<reference evidence="5 6" key="1">
    <citation type="submission" date="2019-07" db="EMBL/GenBank/DDBJ databases">
        <title>Description of 53C-WASEF.</title>
        <authorList>
            <person name="Pitt A."/>
            <person name="Hahn M.W."/>
        </authorList>
    </citation>
    <scope>NUCLEOTIDE SEQUENCE [LARGE SCALE GENOMIC DNA]</scope>
    <source>
        <strain evidence="5 6">53C-WASEF</strain>
    </source>
</reference>
<evidence type="ECO:0000256" key="1">
    <source>
        <dbReference type="ARBA" id="ARBA00023015"/>
    </source>
</evidence>
<dbReference type="PANTHER" id="PTHR33164:SF43">
    <property type="entry name" value="HTH-TYPE TRANSCRIPTIONAL REPRESSOR YETL"/>
    <property type="match status" value="1"/>
</dbReference>